<dbReference type="InterPro" id="IPR013154">
    <property type="entry name" value="ADH-like_N"/>
</dbReference>
<feature type="domain" description="Enoyl reductase (ER)" evidence="2">
    <location>
        <begin position="17"/>
        <end position="351"/>
    </location>
</feature>
<dbReference type="CDD" id="cd08266">
    <property type="entry name" value="Zn_ADH_like1"/>
    <property type="match status" value="1"/>
</dbReference>
<evidence type="ECO:0000313" key="3">
    <source>
        <dbReference type="EMBL" id="ACZ40165.1"/>
    </source>
</evidence>
<dbReference type="InterPro" id="IPR051603">
    <property type="entry name" value="Zinc-ADH_QOR/CCCR"/>
</dbReference>
<protein>
    <submittedName>
        <fullName evidence="3">Alcohol dehydrogenase GroES domain protein</fullName>
    </submittedName>
</protein>
<accession>D1C8M2</accession>
<dbReference type="RefSeq" id="WP_012873203.1">
    <property type="nucleotide sequence ID" value="NC_013524.1"/>
</dbReference>
<keyword evidence="4" id="KW-1185">Reference proteome</keyword>
<dbReference type="Gene3D" id="3.90.180.10">
    <property type="entry name" value="Medium-chain alcohol dehydrogenases, catalytic domain"/>
    <property type="match status" value="1"/>
</dbReference>
<dbReference type="KEGG" id="sti:Sthe_2751"/>
<dbReference type="PANTHER" id="PTHR44154">
    <property type="entry name" value="QUINONE OXIDOREDUCTASE"/>
    <property type="match status" value="1"/>
</dbReference>
<dbReference type="eggNOG" id="COG0604">
    <property type="taxonomic scope" value="Bacteria"/>
</dbReference>
<evidence type="ECO:0000259" key="2">
    <source>
        <dbReference type="SMART" id="SM00829"/>
    </source>
</evidence>
<dbReference type="InterPro" id="IPR013149">
    <property type="entry name" value="ADH-like_C"/>
</dbReference>
<dbReference type="PANTHER" id="PTHR44154:SF1">
    <property type="entry name" value="QUINONE OXIDOREDUCTASE"/>
    <property type="match status" value="1"/>
</dbReference>
<dbReference type="InterPro" id="IPR036291">
    <property type="entry name" value="NAD(P)-bd_dom_sf"/>
</dbReference>
<gene>
    <name evidence="3" type="ordered locus">Sthe_2751</name>
</gene>
<dbReference type="HOGENOM" id="CLU_026673_3_4_0"/>
<keyword evidence="1" id="KW-0521">NADP</keyword>
<dbReference type="FunCoup" id="D1C8M2">
    <property type="interactions" value="353"/>
</dbReference>
<dbReference type="GO" id="GO:0016491">
    <property type="term" value="F:oxidoreductase activity"/>
    <property type="evidence" value="ECO:0007669"/>
    <property type="project" value="InterPro"/>
</dbReference>
<evidence type="ECO:0000256" key="1">
    <source>
        <dbReference type="ARBA" id="ARBA00022857"/>
    </source>
</evidence>
<dbReference type="STRING" id="479434.Sthe_2751"/>
<dbReference type="Proteomes" id="UP000002027">
    <property type="component" value="Chromosome 2"/>
</dbReference>
<name>D1C8M2_SPHTD</name>
<dbReference type="SMART" id="SM00829">
    <property type="entry name" value="PKS_ER"/>
    <property type="match status" value="1"/>
</dbReference>
<dbReference type="EMBL" id="CP001824">
    <property type="protein sequence ID" value="ACZ40165.1"/>
    <property type="molecule type" value="Genomic_DNA"/>
</dbReference>
<evidence type="ECO:0000313" key="4">
    <source>
        <dbReference type="Proteomes" id="UP000002027"/>
    </source>
</evidence>
<dbReference type="Pfam" id="PF00107">
    <property type="entry name" value="ADH_zinc_N"/>
    <property type="match status" value="1"/>
</dbReference>
<dbReference type="InParanoid" id="D1C8M2"/>
<dbReference type="Pfam" id="PF08240">
    <property type="entry name" value="ADH_N"/>
    <property type="match status" value="1"/>
</dbReference>
<dbReference type="InterPro" id="IPR020843">
    <property type="entry name" value="ER"/>
</dbReference>
<dbReference type="SUPFAM" id="SSF51735">
    <property type="entry name" value="NAD(P)-binding Rossmann-fold domains"/>
    <property type="match status" value="1"/>
</dbReference>
<dbReference type="AlphaFoldDB" id="D1C8M2"/>
<proteinExistence type="predicted"/>
<sequence>MSELPPTMHAAVIHRHGGPEVLSYEEIPRPEPGPGEALIRVRATSINRLDLWARSGPPVPIFPWTEPDFPIISGSDCAGEVARLGPGVTNVHVGQRVVLYPSIYCGTCDYCRAGEQTQCLEYRIFGEHTDGAMAEYAVVQAHNLLPLPDHVSFTDAAAMPIAYTTAWRMLITAGQLRAGESVLILGVGGGVGSAALRIARRAGATVYATASLPEKRRLAEEHGAAATFDPSAGPISEWVLDQTGGRGVDIVVDPLGATWRESIRSLARGGRLVCCGATAGNQPQFDIREVYQRHRRIIGAPMGNWDDFTQVMRLLFAGEITPIIDSVFPLERIADAHRRAESRASFGKVVITV</sequence>
<organism evidence="3 4">
    <name type="scientific">Sphaerobacter thermophilus (strain ATCC 49802 / DSM 20745 / KCCM 41009 / NCIMB 13125 / S 6022)</name>
    <dbReference type="NCBI Taxonomy" id="479434"/>
    <lineage>
        <taxon>Bacteria</taxon>
        <taxon>Pseudomonadati</taxon>
        <taxon>Thermomicrobiota</taxon>
        <taxon>Thermomicrobia</taxon>
        <taxon>Sphaerobacterales</taxon>
        <taxon>Sphaerobacterineae</taxon>
        <taxon>Sphaerobacteraceae</taxon>
        <taxon>Sphaerobacter</taxon>
    </lineage>
</organism>
<dbReference type="SUPFAM" id="SSF50129">
    <property type="entry name" value="GroES-like"/>
    <property type="match status" value="1"/>
</dbReference>
<dbReference type="InterPro" id="IPR011032">
    <property type="entry name" value="GroES-like_sf"/>
</dbReference>
<reference evidence="3 4" key="2">
    <citation type="journal article" date="2010" name="Stand. Genomic Sci.">
        <title>Complete genome sequence of Desulfohalobium retbaense type strain (HR(100)).</title>
        <authorList>
            <person name="Spring S."/>
            <person name="Nolan M."/>
            <person name="Lapidus A."/>
            <person name="Glavina Del Rio T."/>
            <person name="Copeland A."/>
            <person name="Tice H."/>
            <person name="Cheng J.F."/>
            <person name="Lucas S."/>
            <person name="Land M."/>
            <person name="Chen F."/>
            <person name="Bruce D."/>
            <person name="Goodwin L."/>
            <person name="Pitluck S."/>
            <person name="Ivanova N."/>
            <person name="Mavromatis K."/>
            <person name="Mikhailova N."/>
            <person name="Pati A."/>
            <person name="Chen A."/>
            <person name="Palaniappan K."/>
            <person name="Hauser L."/>
            <person name="Chang Y.J."/>
            <person name="Jeffries C.D."/>
            <person name="Munk C."/>
            <person name="Kiss H."/>
            <person name="Chain P."/>
            <person name="Han C."/>
            <person name="Brettin T."/>
            <person name="Detter J.C."/>
            <person name="Schuler E."/>
            <person name="Goker M."/>
            <person name="Rohde M."/>
            <person name="Bristow J."/>
            <person name="Eisen J.A."/>
            <person name="Markowitz V."/>
            <person name="Hugenholtz P."/>
            <person name="Kyrpides N.C."/>
            <person name="Klenk H.P."/>
        </authorList>
    </citation>
    <scope>NUCLEOTIDE SEQUENCE [LARGE SCALE GENOMIC DNA]</scope>
    <source>
        <strain evidence="4">ATCC 49802 / DSM 20745 / S 6022</strain>
    </source>
</reference>
<reference evidence="4" key="1">
    <citation type="submission" date="2009-11" db="EMBL/GenBank/DDBJ databases">
        <title>The complete chromosome 2 of Sphaerobacter thermophilus DSM 20745.</title>
        <authorList>
            <person name="Lucas S."/>
            <person name="Copeland A."/>
            <person name="Lapidus A."/>
            <person name="Glavina del Rio T."/>
            <person name="Dalin E."/>
            <person name="Tice H."/>
            <person name="Bruce D."/>
            <person name="Goodwin L."/>
            <person name="Pitluck S."/>
            <person name="Kyrpides N."/>
            <person name="Mavromatis K."/>
            <person name="Ivanova N."/>
            <person name="Mikhailova N."/>
            <person name="LaButti K.M."/>
            <person name="Clum A."/>
            <person name="Sun H.I."/>
            <person name="Brettin T."/>
            <person name="Detter J.C."/>
            <person name="Han C."/>
            <person name="Larimer F."/>
            <person name="Land M."/>
            <person name="Hauser L."/>
            <person name="Markowitz V."/>
            <person name="Cheng J.F."/>
            <person name="Hugenholtz P."/>
            <person name="Woyke T."/>
            <person name="Wu D."/>
            <person name="Steenblock K."/>
            <person name="Schneider S."/>
            <person name="Pukall R."/>
            <person name="Goeker M."/>
            <person name="Klenk H.P."/>
            <person name="Eisen J.A."/>
        </authorList>
    </citation>
    <scope>NUCLEOTIDE SEQUENCE [LARGE SCALE GENOMIC DNA]</scope>
    <source>
        <strain evidence="4">ATCC 49802 / DSM 20745 / S 6022</strain>
    </source>
</reference>